<name>A0A5C0B3M2_9BURK</name>
<dbReference type="GO" id="GO:0005829">
    <property type="term" value="C:cytosol"/>
    <property type="evidence" value="ECO:0007669"/>
    <property type="project" value="TreeGrafter"/>
</dbReference>
<proteinExistence type="predicted"/>
<dbReference type="GO" id="GO:0006355">
    <property type="term" value="P:regulation of DNA-templated transcription"/>
    <property type="evidence" value="ECO:0007669"/>
    <property type="project" value="UniProtKB-ARBA"/>
</dbReference>
<dbReference type="PROSITE" id="PS00519">
    <property type="entry name" value="HTH_ASNC_1"/>
    <property type="match status" value="1"/>
</dbReference>
<dbReference type="SMART" id="SM00344">
    <property type="entry name" value="HTH_ASNC"/>
    <property type="match status" value="1"/>
</dbReference>
<dbReference type="Gene3D" id="1.10.10.10">
    <property type="entry name" value="Winged helix-like DNA-binding domain superfamily/Winged helix DNA-binding domain"/>
    <property type="match status" value="1"/>
</dbReference>
<dbReference type="InterPro" id="IPR019885">
    <property type="entry name" value="Tscrpt_reg_HTH_AsnC-type_CS"/>
</dbReference>
<keyword evidence="3" id="KW-0804">Transcription</keyword>
<evidence type="ECO:0000313" key="5">
    <source>
        <dbReference type="EMBL" id="QEI08895.1"/>
    </source>
</evidence>
<evidence type="ECO:0000313" key="6">
    <source>
        <dbReference type="Proteomes" id="UP000325161"/>
    </source>
</evidence>
<dbReference type="GO" id="GO:0043565">
    <property type="term" value="F:sequence-specific DNA binding"/>
    <property type="evidence" value="ECO:0007669"/>
    <property type="project" value="InterPro"/>
</dbReference>
<organism evidence="5 6">
    <name type="scientific">Pigmentiphaga aceris</name>
    <dbReference type="NCBI Taxonomy" id="1940612"/>
    <lineage>
        <taxon>Bacteria</taxon>
        <taxon>Pseudomonadati</taxon>
        <taxon>Pseudomonadota</taxon>
        <taxon>Betaproteobacteria</taxon>
        <taxon>Burkholderiales</taxon>
        <taxon>Alcaligenaceae</taxon>
        <taxon>Pigmentiphaga</taxon>
    </lineage>
</organism>
<gene>
    <name evidence="5" type="ORF">FXN63_25840</name>
</gene>
<evidence type="ECO:0000256" key="1">
    <source>
        <dbReference type="ARBA" id="ARBA00023015"/>
    </source>
</evidence>
<evidence type="ECO:0000259" key="4">
    <source>
        <dbReference type="PROSITE" id="PS50956"/>
    </source>
</evidence>
<dbReference type="GO" id="GO:0043200">
    <property type="term" value="P:response to amino acid"/>
    <property type="evidence" value="ECO:0007669"/>
    <property type="project" value="TreeGrafter"/>
</dbReference>
<sequence length="163" mass="18740">MKERCKLDRIDLRILSHLQKNSRITNVQLADAVGLSASPCLIRVKRLEKAGFISGYGAHIQLDKIGVVQTVFTEVTLSDHRREDFARFEDHIRRIDQVVECHLMSGGYDYLLKFVTHGVAEYQALMEQMLENKVGIEKYFSYLVIKTAMVKHSYPIESLLDPQ</sequence>
<feature type="domain" description="HTH asnC-type" evidence="4">
    <location>
        <begin position="7"/>
        <end position="68"/>
    </location>
</feature>
<dbReference type="CDD" id="cd00090">
    <property type="entry name" value="HTH_ARSR"/>
    <property type="match status" value="1"/>
</dbReference>
<dbReference type="RefSeq" id="WP_148818475.1">
    <property type="nucleotide sequence ID" value="NZ_CP043046.1"/>
</dbReference>
<dbReference type="Gene3D" id="3.30.70.920">
    <property type="match status" value="1"/>
</dbReference>
<dbReference type="Proteomes" id="UP000325161">
    <property type="component" value="Chromosome"/>
</dbReference>
<keyword evidence="6" id="KW-1185">Reference proteome</keyword>
<keyword evidence="1" id="KW-0805">Transcription regulation</keyword>
<protein>
    <submittedName>
        <fullName evidence="5">Lrp/AsnC family transcriptional regulator</fullName>
    </submittedName>
</protein>
<accession>A0A5C0B3M2</accession>
<dbReference type="AlphaFoldDB" id="A0A5C0B3M2"/>
<dbReference type="InterPro" id="IPR019887">
    <property type="entry name" value="Tscrpt_reg_AsnC/Lrp_C"/>
</dbReference>
<dbReference type="KEGG" id="pacr:FXN63_25840"/>
<dbReference type="InterPro" id="IPR019888">
    <property type="entry name" value="Tscrpt_reg_AsnC-like"/>
</dbReference>
<dbReference type="InterPro" id="IPR011008">
    <property type="entry name" value="Dimeric_a/b-barrel"/>
</dbReference>
<dbReference type="Pfam" id="PF13412">
    <property type="entry name" value="HTH_24"/>
    <property type="match status" value="1"/>
</dbReference>
<evidence type="ECO:0000256" key="3">
    <source>
        <dbReference type="ARBA" id="ARBA00023163"/>
    </source>
</evidence>
<dbReference type="SUPFAM" id="SSF46785">
    <property type="entry name" value="Winged helix' DNA-binding domain"/>
    <property type="match status" value="1"/>
</dbReference>
<dbReference type="PRINTS" id="PR00033">
    <property type="entry name" value="HTHASNC"/>
</dbReference>
<dbReference type="SUPFAM" id="SSF54909">
    <property type="entry name" value="Dimeric alpha+beta barrel"/>
    <property type="match status" value="1"/>
</dbReference>
<reference evidence="5 6" key="1">
    <citation type="submission" date="2019-08" db="EMBL/GenBank/DDBJ databases">
        <title>Amphibian skin-associated Pigmentiphaga: genome sequence and occurrence across geography and hosts.</title>
        <authorList>
            <person name="Bletz M.C."/>
            <person name="Bunk B."/>
            <person name="Sproeer C."/>
            <person name="Biwer P."/>
            <person name="Reiter S."/>
            <person name="Rabemananjara F.C.E."/>
            <person name="Schulz S."/>
            <person name="Overmann J."/>
            <person name="Vences M."/>
        </authorList>
    </citation>
    <scope>NUCLEOTIDE SEQUENCE [LARGE SCALE GENOMIC DNA]</scope>
    <source>
        <strain evidence="5 6">Mada1488</strain>
    </source>
</reference>
<dbReference type="InterPro" id="IPR036388">
    <property type="entry name" value="WH-like_DNA-bd_sf"/>
</dbReference>
<dbReference type="EMBL" id="CP043046">
    <property type="protein sequence ID" value="QEI08895.1"/>
    <property type="molecule type" value="Genomic_DNA"/>
</dbReference>
<dbReference type="PANTHER" id="PTHR30154">
    <property type="entry name" value="LEUCINE-RESPONSIVE REGULATORY PROTEIN"/>
    <property type="match status" value="1"/>
</dbReference>
<dbReference type="Pfam" id="PF01037">
    <property type="entry name" value="AsnC_trans_reg"/>
    <property type="match status" value="1"/>
</dbReference>
<dbReference type="PANTHER" id="PTHR30154:SF34">
    <property type="entry name" value="TRANSCRIPTIONAL REGULATOR AZLB"/>
    <property type="match status" value="1"/>
</dbReference>
<dbReference type="PROSITE" id="PS50956">
    <property type="entry name" value="HTH_ASNC_2"/>
    <property type="match status" value="1"/>
</dbReference>
<dbReference type="InterPro" id="IPR036390">
    <property type="entry name" value="WH_DNA-bd_sf"/>
</dbReference>
<keyword evidence="2" id="KW-0238">DNA-binding</keyword>
<dbReference type="InterPro" id="IPR000485">
    <property type="entry name" value="AsnC-type_HTH_dom"/>
</dbReference>
<dbReference type="InterPro" id="IPR011991">
    <property type="entry name" value="ArsR-like_HTH"/>
</dbReference>
<dbReference type="OrthoDB" id="8526125at2"/>
<evidence type="ECO:0000256" key="2">
    <source>
        <dbReference type="ARBA" id="ARBA00023125"/>
    </source>
</evidence>